<organism evidence="2 4">
    <name type="scientific">Araneus ventricosus</name>
    <name type="common">Orbweaver spider</name>
    <name type="synonym">Epeira ventricosa</name>
    <dbReference type="NCBI Taxonomy" id="182803"/>
    <lineage>
        <taxon>Eukaryota</taxon>
        <taxon>Metazoa</taxon>
        <taxon>Ecdysozoa</taxon>
        <taxon>Arthropoda</taxon>
        <taxon>Chelicerata</taxon>
        <taxon>Arachnida</taxon>
        <taxon>Araneae</taxon>
        <taxon>Araneomorphae</taxon>
        <taxon>Entelegynae</taxon>
        <taxon>Araneoidea</taxon>
        <taxon>Araneidae</taxon>
        <taxon>Araneus</taxon>
    </lineage>
</organism>
<evidence type="ECO:0000313" key="2">
    <source>
        <dbReference type="EMBL" id="GBM59204.1"/>
    </source>
</evidence>
<keyword evidence="4" id="KW-1185">Reference proteome</keyword>
<accession>A0A4Y2H4F5</accession>
<sequence length="66" mass="7733">MHLNVITDYVRPVALPYRKVTRWVRAGLIETEDLHRTGRPSIPEHQIDIVSGLLSVERRWTVRELS</sequence>
<dbReference type="AlphaFoldDB" id="A0A4Y2H4F5"/>
<dbReference type="EMBL" id="BGPR01256736">
    <property type="protein sequence ID" value="GBM59204.1"/>
    <property type="molecule type" value="Genomic_DNA"/>
</dbReference>
<reference evidence="2 4" key="1">
    <citation type="journal article" date="2019" name="Sci. Rep.">
        <title>Orb-weaving spider Araneus ventricosus genome elucidates the spidroin gene catalogue.</title>
        <authorList>
            <person name="Kono N."/>
            <person name="Nakamura H."/>
            <person name="Ohtoshi R."/>
            <person name="Moran D.A.P."/>
            <person name="Shinohara A."/>
            <person name="Yoshida Y."/>
            <person name="Fujiwara M."/>
            <person name="Mori M."/>
            <person name="Tomita M."/>
            <person name="Arakawa K."/>
        </authorList>
    </citation>
    <scope>NUCLEOTIDE SEQUENCE [LARGE SCALE GENOMIC DNA]</scope>
</reference>
<dbReference type="EMBL" id="BGPR01256700">
    <property type="protein sequence ID" value="GBM59095.1"/>
    <property type="molecule type" value="Genomic_DNA"/>
</dbReference>
<evidence type="ECO:0000313" key="1">
    <source>
        <dbReference type="EMBL" id="GBM59095.1"/>
    </source>
</evidence>
<comment type="caution">
    <text evidence="2">The sequence shown here is derived from an EMBL/GenBank/DDBJ whole genome shotgun (WGS) entry which is preliminary data.</text>
</comment>
<gene>
    <name evidence="2" type="ORF">AVEN_154863_1</name>
    <name evidence="3" type="ORF">AVEN_172908_1</name>
    <name evidence="1" type="ORF">AVEN_51534_1</name>
</gene>
<dbReference type="EMBL" id="BGPR01256751">
    <property type="protein sequence ID" value="GBM59252.1"/>
    <property type="molecule type" value="Genomic_DNA"/>
</dbReference>
<name>A0A4Y2H4F5_ARAVE</name>
<evidence type="ECO:0000313" key="4">
    <source>
        <dbReference type="Proteomes" id="UP000499080"/>
    </source>
</evidence>
<evidence type="ECO:0000313" key="3">
    <source>
        <dbReference type="EMBL" id="GBM59252.1"/>
    </source>
</evidence>
<dbReference type="Proteomes" id="UP000499080">
    <property type="component" value="Unassembled WGS sequence"/>
</dbReference>
<protein>
    <submittedName>
        <fullName evidence="2">Uncharacterized protein</fullName>
    </submittedName>
</protein>
<feature type="non-terminal residue" evidence="2">
    <location>
        <position position="66"/>
    </location>
</feature>
<dbReference type="OrthoDB" id="6460588at2759"/>
<proteinExistence type="predicted"/>